<proteinExistence type="predicted"/>
<keyword evidence="2" id="KW-0614">Plasmid</keyword>
<dbReference type="SMART" id="SM00347">
    <property type="entry name" value="HTH_MARR"/>
    <property type="match status" value="1"/>
</dbReference>
<dbReference type="RefSeq" id="WP_200985189.1">
    <property type="nucleotide sequence ID" value="NZ_MK318974.1"/>
</dbReference>
<evidence type="ECO:0000259" key="1">
    <source>
        <dbReference type="PROSITE" id="PS50995"/>
    </source>
</evidence>
<organism evidence="2">
    <name type="scientific">Rhizobium rhizogenes</name>
    <name type="common">Agrobacterium rhizogenes</name>
    <dbReference type="NCBI Taxonomy" id="359"/>
    <lineage>
        <taxon>Bacteria</taxon>
        <taxon>Pseudomonadati</taxon>
        <taxon>Pseudomonadota</taxon>
        <taxon>Alphaproteobacteria</taxon>
        <taxon>Hyphomicrobiales</taxon>
        <taxon>Rhizobiaceae</taxon>
        <taxon>Rhizobium/Agrobacterium group</taxon>
        <taxon>Rhizobium</taxon>
    </lineage>
</organism>
<evidence type="ECO:0000313" key="2">
    <source>
        <dbReference type="EMBL" id="QCL10022.1"/>
    </source>
</evidence>
<dbReference type="InterPro" id="IPR039422">
    <property type="entry name" value="MarR/SlyA-like"/>
</dbReference>
<protein>
    <submittedName>
        <fullName evidence="2">Winged helix DNA-binding domain protein</fullName>
    </submittedName>
</protein>
<accession>A0A7S4ZTI0</accession>
<dbReference type="Gene3D" id="1.10.10.10">
    <property type="entry name" value="Winged helix-like DNA-binding domain superfamily/Winged helix DNA-binding domain"/>
    <property type="match status" value="1"/>
</dbReference>
<dbReference type="PANTHER" id="PTHR33164">
    <property type="entry name" value="TRANSCRIPTIONAL REGULATOR, MARR FAMILY"/>
    <property type="match status" value="1"/>
</dbReference>
<dbReference type="EMBL" id="MK318974">
    <property type="protein sequence ID" value="QCL10022.1"/>
    <property type="molecule type" value="Genomic_DNA"/>
</dbReference>
<dbReference type="GO" id="GO:0003700">
    <property type="term" value="F:DNA-binding transcription factor activity"/>
    <property type="evidence" value="ECO:0007669"/>
    <property type="project" value="InterPro"/>
</dbReference>
<keyword evidence="2" id="KW-0238">DNA-binding</keyword>
<dbReference type="PANTHER" id="PTHR33164:SF43">
    <property type="entry name" value="HTH-TYPE TRANSCRIPTIONAL REPRESSOR YETL"/>
    <property type="match status" value="1"/>
</dbReference>
<dbReference type="PROSITE" id="PS50995">
    <property type="entry name" value="HTH_MARR_2"/>
    <property type="match status" value="1"/>
</dbReference>
<sequence length="155" mass="17547">MRPDKRPRSQRREFDVTEPLDPDVYHGLAGVRLAMRRFLSFSEAALSEVGVTSQQYQALLVIKIAASGSIMMRELAEQMLLQPNGAVQLVNRLEAAGLAIRIPSPEDKRSVLIGLTELGEELLERLARIHLKGMFENEKLLVESLRRLRRLSRSD</sequence>
<dbReference type="InterPro" id="IPR036388">
    <property type="entry name" value="WH-like_DNA-bd_sf"/>
</dbReference>
<dbReference type="GO" id="GO:0003677">
    <property type="term" value="F:DNA binding"/>
    <property type="evidence" value="ECO:0007669"/>
    <property type="project" value="UniProtKB-KW"/>
</dbReference>
<dbReference type="Pfam" id="PF12802">
    <property type="entry name" value="MarR_2"/>
    <property type="match status" value="1"/>
</dbReference>
<dbReference type="SUPFAM" id="SSF46785">
    <property type="entry name" value="Winged helix' DNA-binding domain"/>
    <property type="match status" value="1"/>
</dbReference>
<dbReference type="GO" id="GO:0006950">
    <property type="term" value="P:response to stress"/>
    <property type="evidence" value="ECO:0007669"/>
    <property type="project" value="TreeGrafter"/>
</dbReference>
<dbReference type="InterPro" id="IPR036390">
    <property type="entry name" value="WH_DNA-bd_sf"/>
</dbReference>
<gene>
    <name evidence="2" type="ORF">pC5.8d_719</name>
</gene>
<dbReference type="AlphaFoldDB" id="A0A7S4ZTI0"/>
<feature type="domain" description="HTH marR-type" evidence="1">
    <location>
        <begin position="21"/>
        <end position="155"/>
    </location>
</feature>
<reference evidence="2" key="1">
    <citation type="submission" date="2018-12" db="EMBL/GenBank/DDBJ databases">
        <title>Three Rhizobium rhizogenes strains isolated from the same crown gall tumor carry diverse plasmids.</title>
        <authorList>
            <person name="Pulawska J."/>
            <person name="Kuzmanovic N."/>
        </authorList>
    </citation>
    <scope>NUCLEOTIDE SEQUENCE</scope>
    <source>
        <strain evidence="2">Colt5.8</strain>
        <plasmid evidence="2">pColt5.8d</plasmid>
    </source>
</reference>
<dbReference type="InterPro" id="IPR000835">
    <property type="entry name" value="HTH_MarR-typ"/>
</dbReference>
<name>A0A7S4ZTI0_RHIRH</name>
<geneLocation type="plasmid" evidence="2">
    <name>pColt5.8d</name>
</geneLocation>